<proteinExistence type="predicted"/>
<dbReference type="EMBL" id="WSZM01000109">
    <property type="protein sequence ID" value="KAF4041997.1"/>
    <property type="molecule type" value="Genomic_DNA"/>
</dbReference>
<reference evidence="2" key="1">
    <citation type="submission" date="2020-04" db="EMBL/GenBank/DDBJ databases">
        <title>Hybrid Assembly of Korean Phytophthora infestans isolates.</title>
        <authorList>
            <person name="Prokchorchik M."/>
            <person name="Lee Y."/>
            <person name="Seo J."/>
            <person name="Cho J.-H."/>
            <person name="Park Y.-E."/>
            <person name="Jang D.-C."/>
            <person name="Im J.-S."/>
            <person name="Choi J.-G."/>
            <person name="Park H.-J."/>
            <person name="Lee G.-B."/>
            <person name="Lee Y.-G."/>
            <person name="Hong S.-Y."/>
            <person name="Cho K."/>
            <person name="Sohn K.H."/>
        </authorList>
    </citation>
    <scope>NUCLEOTIDE SEQUENCE</scope>
    <source>
        <strain evidence="2">KR_1_A1</strain>
    </source>
</reference>
<accession>A0A833S721</accession>
<sequence length="732" mass="82805">MKKLFAIKSGNFGVKRRCATLTTLLLSILLVAVTSTSNAAAKEAAFNATDYWAKDQPYKFQPQWTRLPDGKVVANNGSNFSNFTEYRGAVEAKTPWISKWVLSTEGRHTLKKDIPRLLMYNLVSPMDYGKSVRSNNVRRRRNKAIGMFLTNNLALPLVKSLGRVAWNLIQSHYVGYFKDEIFAQRLKMMNASEMIREFNLTLPLDAIEAAEEEEETRPNTTLSFVYDGASKRSVLYSQYTAAFAPYEGYSDQYYTRDDKLPLPTFPADSYPWLWSPRINETRTIASLLLESLSSGNEDHGGESNPETNNFLRQLTTQAANDSIPVRVTNQSIHSGKTAMNARDTEALDQIQVQLQEFYFDTGIPRLTIRSNSSHSVFPPPTEFLQDLISNPGANNSERGATESLASSEKSSHLTLLTIVDDVTDFLTRNEVYAALTHFYSYPSVDKWIVARETTFGGNCSVGQLCLVQSGVTVYTPSLPTLSLFQTFANMSLDRTAKRAARLKALQKMTEVAFEAERRALNHGLQGPSTVWYSSHDLDVDEFADAVLGTLNMSIKEDPSPLHVFEKHRNERVSILDEVVSYYADTNHDTKISMELNHSIPMLDNFEESELVQLINVMEKHMKILDESIISYVQTRVANPLYQEVVSATKRGDFYNGSEYTLVGFGFVVPATNDKNVLYRDMKLPVPFHLVLRLIVRFQESRLLLPQESRQLLVCLAMAFYNLSFYRCRPVLT</sequence>
<protein>
    <submittedName>
        <fullName evidence="2">Uncharacterized protein</fullName>
    </submittedName>
</protein>
<evidence type="ECO:0000313" key="3">
    <source>
        <dbReference type="Proteomes" id="UP000602510"/>
    </source>
</evidence>
<organism evidence="2 3">
    <name type="scientific">Phytophthora infestans</name>
    <name type="common">Potato late blight agent</name>
    <name type="synonym">Botrytis infestans</name>
    <dbReference type="NCBI Taxonomy" id="4787"/>
    <lineage>
        <taxon>Eukaryota</taxon>
        <taxon>Sar</taxon>
        <taxon>Stramenopiles</taxon>
        <taxon>Oomycota</taxon>
        <taxon>Peronosporomycetes</taxon>
        <taxon>Peronosporales</taxon>
        <taxon>Peronosporaceae</taxon>
        <taxon>Phytophthora</taxon>
    </lineage>
</organism>
<feature type="signal peptide" evidence="1">
    <location>
        <begin position="1"/>
        <end position="35"/>
    </location>
</feature>
<comment type="caution">
    <text evidence="2">The sequence shown here is derived from an EMBL/GenBank/DDBJ whole genome shotgun (WGS) entry which is preliminary data.</text>
</comment>
<feature type="chain" id="PRO_5032835179" evidence="1">
    <location>
        <begin position="36"/>
        <end position="732"/>
    </location>
</feature>
<keyword evidence="3" id="KW-1185">Reference proteome</keyword>
<gene>
    <name evidence="2" type="ORF">GN244_ATG05721</name>
</gene>
<dbReference type="Proteomes" id="UP000602510">
    <property type="component" value="Unassembled WGS sequence"/>
</dbReference>
<evidence type="ECO:0000256" key="1">
    <source>
        <dbReference type="SAM" id="SignalP"/>
    </source>
</evidence>
<dbReference type="AlphaFoldDB" id="A0A833S721"/>
<keyword evidence="1" id="KW-0732">Signal</keyword>
<name>A0A833S721_PHYIN</name>
<evidence type="ECO:0000313" key="2">
    <source>
        <dbReference type="EMBL" id="KAF4041997.1"/>
    </source>
</evidence>